<dbReference type="Proteomes" id="UP000533724">
    <property type="component" value="Unassembled WGS sequence"/>
</dbReference>
<dbReference type="EMBL" id="JACIHI010000025">
    <property type="protein sequence ID" value="MBB4443588.1"/>
    <property type="molecule type" value="Genomic_DNA"/>
</dbReference>
<gene>
    <name evidence="1" type="ORF">GGE15_006894</name>
</gene>
<evidence type="ECO:0000313" key="2">
    <source>
        <dbReference type="Proteomes" id="UP000533724"/>
    </source>
</evidence>
<reference evidence="1 2" key="1">
    <citation type="submission" date="2020-08" db="EMBL/GenBank/DDBJ databases">
        <title>Genomic Encyclopedia of Type Strains, Phase IV (KMG-V): Genome sequencing to study the core and pangenomes of soil and plant-associated prokaryotes.</title>
        <authorList>
            <person name="Whitman W."/>
        </authorList>
    </citation>
    <scope>NUCLEOTIDE SEQUENCE [LARGE SCALE GENOMIC DNA]</scope>
    <source>
        <strain evidence="1 2">SEMIA 414</strain>
    </source>
</reference>
<proteinExistence type="predicted"/>
<dbReference type="AlphaFoldDB" id="A0A7W6XYJ2"/>
<organism evidence="1 2">
    <name type="scientific">Rhizobium esperanzae</name>
    <dbReference type="NCBI Taxonomy" id="1967781"/>
    <lineage>
        <taxon>Bacteria</taxon>
        <taxon>Pseudomonadati</taxon>
        <taxon>Pseudomonadota</taxon>
        <taxon>Alphaproteobacteria</taxon>
        <taxon>Hyphomicrobiales</taxon>
        <taxon>Rhizobiaceae</taxon>
        <taxon>Rhizobium/Agrobacterium group</taxon>
        <taxon>Rhizobium</taxon>
    </lineage>
</organism>
<evidence type="ECO:0000313" key="1">
    <source>
        <dbReference type="EMBL" id="MBB4443588.1"/>
    </source>
</evidence>
<protein>
    <submittedName>
        <fullName evidence="1">Uncharacterized protein</fullName>
    </submittedName>
</protein>
<name>A0A7W6XYJ2_9HYPH</name>
<comment type="caution">
    <text evidence="1">The sequence shown here is derived from an EMBL/GenBank/DDBJ whole genome shotgun (WGS) entry which is preliminary data.</text>
</comment>
<accession>A0A7W6XYJ2</accession>
<sequence>MQEAILGFEAAKAETFLPAVDLDAVGTEDRCDRIEVRAVRRPWRDGVELNRMFEGMSGGRNVSGKDGHALRIDDLDFQRACNHAGKVGFKIEPGFRPNGVEAKR</sequence>